<accession>A0A4S8QSB5</accession>
<evidence type="ECO:0000313" key="2">
    <source>
        <dbReference type="Proteomes" id="UP000308671"/>
    </source>
</evidence>
<reference evidence="1 2" key="1">
    <citation type="submission" date="2017-12" db="EMBL/GenBank/DDBJ databases">
        <title>Comparative genomics of Botrytis spp.</title>
        <authorList>
            <person name="Valero-Jimenez C.A."/>
            <person name="Tapia P."/>
            <person name="Veloso J."/>
            <person name="Silva-Moreno E."/>
            <person name="Staats M."/>
            <person name="Valdes J.H."/>
            <person name="Van Kan J.A.L."/>
        </authorList>
    </citation>
    <scope>NUCLEOTIDE SEQUENCE [LARGE SCALE GENOMIC DNA]</scope>
    <source>
        <strain evidence="1 2">MUCL435</strain>
    </source>
</reference>
<protein>
    <submittedName>
        <fullName evidence="1">Uncharacterized protein</fullName>
    </submittedName>
</protein>
<organism evidence="1 2">
    <name type="scientific">Botrytis galanthina</name>
    <dbReference type="NCBI Taxonomy" id="278940"/>
    <lineage>
        <taxon>Eukaryota</taxon>
        <taxon>Fungi</taxon>
        <taxon>Dikarya</taxon>
        <taxon>Ascomycota</taxon>
        <taxon>Pezizomycotina</taxon>
        <taxon>Leotiomycetes</taxon>
        <taxon>Helotiales</taxon>
        <taxon>Sclerotiniaceae</taxon>
        <taxon>Botrytis</taxon>
    </lineage>
</organism>
<dbReference type="EMBL" id="PQXL01000294">
    <property type="protein sequence ID" value="THV47710.1"/>
    <property type="molecule type" value="Genomic_DNA"/>
</dbReference>
<proteinExistence type="predicted"/>
<sequence length="70" mass="8061">MNKLYAFEGSGSFWTIHICQCLQRHNGAKNAKKLNQISRGASLYSLVEKYTKIDSIYIIELFAPQYIAKF</sequence>
<gene>
    <name evidence="1" type="ORF">BGAL_0294g00170</name>
</gene>
<dbReference type="AlphaFoldDB" id="A0A4S8QSB5"/>
<evidence type="ECO:0000313" key="1">
    <source>
        <dbReference type="EMBL" id="THV47710.1"/>
    </source>
</evidence>
<dbReference type="Proteomes" id="UP000308671">
    <property type="component" value="Unassembled WGS sequence"/>
</dbReference>
<comment type="caution">
    <text evidence="1">The sequence shown here is derived from an EMBL/GenBank/DDBJ whole genome shotgun (WGS) entry which is preliminary data.</text>
</comment>
<keyword evidence="2" id="KW-1185">Reference proteome</keyword>
<name>A0A4S8QSB5_9HELO</name>